<protein>
    <submittedName>
        <fullName evidence="1">Uncharacterized protein</fullName>
    </submittedName>
</protein>
<sequence length="53" mass="6127">MLYCIIISGVLQVVLSCLSEINFNIFLCARLLLDSLFCSRLAIMRVYFDSRLH</sequence>
<accession>A9PBR1</accession>
<dbReference type="EMBL" id="EF145675">
    <property type="protein sequence ID" value="ABK93814.1"/>
    <property type="molecule type" value="mRNA"/>
</dbReference>
<organism evidence="1">
    <name type="scientific">Populus trichocarpa</name>
    <name type="common">Western balsam poplar</name>
    <name type="synonym">Populus balsamifera subsp. trichocarpa</name>
    <dbReference type="NCBI Taxonomy" id="3694"/>
    <lineage>
        <taxon>Eukaryota</taxon>
        <taxon>Viridiplantae</taxon>
        <taxon>Streptophyta</taxon>
        <taxon>Embryophyta</taxon>
        <taxon>Tracheophyta</taxon>
        <taxon>Spermatophyta</taxon>
        <taxon>Magnoliopsida</taxon>
        <taxon>eudicotyledons</taxon>
        <taxon>Gunneridae</taxon>
        <taxon>Pentapetalae</taxon>
        <taxon>rosids</taxon>
        <taxon>fabids</taxon>
        <taxon>Malpighiales</taxon>
        <taxon>Salicaceae</taxon>
        <taxon>Saliceae</taxon>
        <taxon>Populus</taxon>
    </lineage>
</organism>
<proteinExistence type="evidence at transcript level"/>
<evidence type="ECO:0000313" key="1">
    <source>
        <dbReference type="EMBL" id="ABK93814.1"/>
    </source>
</evidence>
<dbReference type="AlphaFoldDB" id="A9PBR1"/>
<reference evidence="1" key="1">
    <citation type="journal article" date="2008" name="BMC Genomics">
        <title>Analysis of 4,664 high-quality sequence-finished poplar full-length cDNA clones and their utility for the discovery of genes responding to insect feeding.</title>
        <authorList>
            <person name="Ralph S.G."/>
            <person name="Chun H.J."/>
            <person name="Cooper D."/>
            <person name="Kirkpatrick R."/>
            <person name="Kolosova N."/>
            <person name="Gunter L."/>
            <person name="Tuskan G.A."/>
            <person name="Douglas C.J."/>
            <person name="Holt R.A."/>
            <person name="Jones S.J."/>
            <person name="Marra M.A."/>
            <person name="Bohlmann J."/>
        </authorList>
    </citation>
    <scope>NUCLEOTIDE SEQUENCE</scope>
    <source>
        <tissue evidence="1">Phloem and cambium</tissue>
    </source>
</reference>
<name>A9PBR1_POPTR</name>